<feature type="region of interest" description="Disordered" evidence="1">
    <location>
        <begin position="58"/>
        <end position="94"/>
    </location>
</feature>
<dbReference type="Proteomes" id="UP000233556">
    <property type="component" value="Unassembled WGS sequence"/>
</dbReference>
<gene>
    <name evidence="2" type="ORF">llap_20399</name>
</gene>
<evidence type="ECO:0000256" key="1">
    <source>
        <dbReference type="SAM" id="MobiDB-lite"/>
    </source>
</evidence>
<dbReference type="EMBL" id="KZ517493">
    <property type="protein sequence ID" value="PKU29297.1"/>
    <property type="molecule type" value="Genomic_DNA"/>
</dbReference>
<evidence type="ECO:0000313" key="3">
    <source>
        <dbReference type="Proteomes" id="UP000233556"/>
    </source>
</evidence>
<organism evidence="2 3">
    <name type="scientific">Limosa lapponica baueri</name>
    <dbReference type="NCBI Taxonomy" id="1758121"/>
    <lineage>
        <taxon>Eukaryota</taxon>
        <taxon>Metazoa</taxon>
        <taxon>Chordata</taxon>
        <taxon>Craniata</taxon>
        <taxon>Vertebrata</taxon>
        <taxon>Euteleostomi</taxon>
        <taxon>Archelosauria</taxon>
        <taxon>Archosauria</taxon>
        <taxon>Dinosauria</taxon>
        <taxon>Saurischia</taxon>
        <taxon>Theropoda</taxon>
        <taxon>Coelurosauria</taxon>
        <taxon>Aves</taxon>
        <taxon>Neognathae</taxon>
        <taxon>Neoaves</taxon>
        <taxon>Charadriiformes</taxon>
        <taxon>Scolopacidae</taxon>
        <taxon>Limosa</taxon>
    </lineage>
</organism>
<dbReference type="AlphaFoldDB" id="A0A2I0T659"/>
<proteinExistence type="predicted"/>
<sequence length="121" mass="13745">MPERFEVQQLAGSKKGAFASKERGRGSLLAIASYFLCFSSPIPYHSLELKWRAQAQESLKRKRNKAESENKEMAKKPTPRELREGGGLTGKSWSRSKSWQNLYHRSGLDKIPSGIEMRTNC</sequence>
<name>A0A2I0T659_LIMLA</name>
<evidence type="ECO:0000313" key="2">
    <source>
        <dbReference type="EMBL" id="PKU29297.1"/>
    </source>
</evidence>
<accession>A0A2I0T659</accession>
<feature type="compositionally biased region" description="Basic and acidic residues" evidence="1">
    <location>
        <begin position="65"/>
        <end position="84"/>
    </location>
</feature>
<protein>
    <submittedName>
        <fullName evidence="2">Uncharacterized protein</fullName>
    </submittedName>
</protein>
<reference evidence="3" key="2">
    <citation type="submission" date="2017-12" db="EMBL/GenBank/DDBJ databases">
        <title>Genome sequence of the Bar-tailed Godwit (Limosa lapponica baueri).</title>
        <authorList>
            <person name="Lima N.C.B."/>
            <person name="Parody-Merino A.M."/>
            <person name="Battley P.F."/>
            <person name="Fidler A.E."/>
            <person name="Prosdocimi F."/>
        </authorList>
    </citation>
    <scope>NUCLEOTIDE SEQUENCE [LARGE SCALE GENOMIC DNA]</scope>
</reference>
<reference evidence="3" key="1">
    <citation type="submission" date="2017-11" db="EMBL/GenBank/DDBJ databases">
        <authorList>
            <person name="Lima N.C."/>
            <person name="Parody-Merino A.M."/>
            <person name="Battley P.F."/>
            <person name="Fidler A.E."/>
            <person name="Prosdocimi F."/>
        </authorList>
    </citation>
    <scope>NUCLEOTIDE SEQUENCE [LARGE SCALE GENOMIC DNA]</scope>
</reference>
<keyword evidence="3" id="KW-1185">Reference proteome</keyword>